<dbReference type="SUPFAM" id="SSF46785">
    <property type="entry name" value="Winged helix' DNA-binding domain"/>
    <property type="match status" value="1"/>
</dbReference>
<evidence type="ECO:0000313" key="7">
    <source>
        <dbReference type="Proteomes" id="UP000525623"/>
    </source>
</evidence>
<organism evidence="6 7">
    <name type="scientific">Gluconacetobacter tumulicola</name>
    <dbReference type="NCBI Taxonomy" id="1017177"/>
    <lineage>
        <taxon>Bacteria</taxon>
        <taxon>Pseudomonadati</taxon>
        <taxon>Pseudomonadota</taxon>
        <taxon>Alphaproteobacteria</taxon>
        <taxon>Acetobacterales</taxon>
        <taxon>Acetobacteraceae</taxon>
        <taxon>Gluconacetobacter</taxon>
    </lineage>
</organism>
<dbReference type="PANTHER" id="PTHR30537">
    <property type="entry name" value="HTH-TYPE TRANSCRIPTIONAL REGULATOR"/>
    <property type="match status" value="1"/>
</dbReference>
<evidence type="ECO:0000259" key="5">
    <source>
        <dbReference type="PROSITE" id="PS50931"/>
    </source>
</evidence>
<evidence type="ECO:0000256" key="4">
    <source>
        <dbReference type="ARBA" id="ARBA00023163"/>
    </source>
</evidence>
<name>A0A7W4JF29_9PROT</name>
<dbReference type="Gene3D" id="1.10.10.10">
    <property type="entry name" value="Winged helix-like DNA-binding domain superfamily/Winged helix DNA-binding domain"/>
    <property type="match status" value="1"/>
</dbReference>
<dbReference type="GO" id="GO:0043565">
    <property type="term" value="F:sequence-specific DNA binding"/>
    <property type="evidence" value="ECO:0007669"/>
    <property type="project" value="TreeGrafter"/>
</dbReference>
<evidence type="ECO:0000256" key="3">
    <source>
        <dbReference type="ARBA" id="ARBA00023125"/>
    </source>
</evidence>
<accession>A0A7W4JF29</accession>
<dbReference type="EMBL" id="JABEQL010000017">
    <property type="protein sequence ID" value="MBB2180100.1"/>
    <property type="molecule type" value="Genomic_DNA"/>
</dbReference>
<evidence type="ECO:0000256" key="2">
    <source>
        <dbReference type="ARBA" id="ARBA00023015"/>
    </source>
</evidence>
<dbReference type="PROSITE" id="PS50931">
    <property type="entry name" value="HTH_LYSR"/>
    <property type="match status" value="1"/>
</dbReference>
<dbReference type="GO" id="GO:0006351">
    <property type="term" value="P:DNA-templated transcription"/>
    <property type="evidence" value="ECO:0007669"/>
    <property type="project" value="TreeGrafter"/>
</dbReference>
<dbReference type="InterPro" id="IPR036390">
    <property type="entry name" value="WH_DNA-bd_sf"/>
</dbReference>
<comment type="caution">
    <text evidence="6">The sequence shown here is derived from an EMBL/GenBank/DDBJ whole genome shotgun (WGS) entry which is preliminary data.</text>
</comment>
<dbReference type="Pfam" id="PF03466">
    <property type="entry name" value="LysR_substrate"/>
    <property type="match status" value="1"/>
</dbReference>
<reference evidence="6 7" key="1">
    <citation type="submission" date="2020-04" db="EMBL/GenBank/DDBJ databases">
        <title>Description of novel Gluconacetobacter.</title>
        <authorList>
            <person name="Sombolestani A."/>
        </authorList>
    </citation>
    <scope>NUCLEOTIDE SEQUENCE [LARGE SCALE GENOMIC DNA]</scope>
    <source>
        <strain evidence="6 7">LMG 27725</strain>
    </source>
</reference>
<dbReference type="InterPro" id="IPR058163">
    <property type="entry name" value="LysR-type_TF_proteobact-type"/>
</dbReference>
<sequence>MPYGRFLPSMALLRAFVVIGREEGIRRAAKTLMVDHAVMSRHLRDLERFLGRELVDRASGRLTPAGRAYHDRVALALDQIEGATLDTRAHVAERSLTIWCVPGFAFHWLAGRCQHFRASHPDIDLVIRPSETPAMFRDDGADADIRFVRDGCTGTMRQMEITRPSVFPVASPDCVRALPFQPVCAADLAMLPLLEEGSDQSWNRWFATQCPSLHLSYKPVAKLWQAHMVLAAARESAGIALANRFLVETDLARGTLTKIRPLSEDFVDVSFGAYVLRAPDKNWGHPPIASFASWLVEEVRKS</sequence>
<protein>
    <submittedName>
        <fullName evidence="6">LysR family transcriptional regulator</fullName>
    </submittedName>
</protein>
<dbReference type="Proteomes" id="UP000525623">
    <property type="component" value="Unassembled WGS sequence"/>
</dbReference>
<gene>
    <name evidence="6" type="ORF">HLH29_13125</name>
</gene>
<proteinExistence type="inferred from homology"/>
<dbReference type="PANTHER" id="PTHR30537:SF79">
    <property type="entry name" value="TRANSCRIPTIONAL REGULATOR-RELATED"/>
    <property type="match status" value="1"/>
</dbReference>
<keyword evidence="7" id="KW-1185">Reference proteome</keyword>
<evidence type="ECO:0000256" key="1">
    <source>
        <dbReference type="ARBA" id="ARBA00009437"/>
    </source>
</evidence>
<dbReference type="Pfam" id="PF00126">
    <property type="entry name" value="HTH_1"/>
    <property type="match status" value="1"/>
</dbReference>
<dbReference type="InterPro" id="IPR000847">
    <property type="entry name" value="LysR_HTH_N"/>
</dbReference>
<dbReference type="GO" id="GO:0003700">
    <property type="term" value="F:DNA-binding transcription factor activity"/>
    <property type="evidence" value="ECO:0007669"/>
    <property type="project" value="InterPro"/>
</dbReference>
<dbReference type="InterPro" id="IPR005119">
    <property type="entry name" value="LysR_subst-bd"/>
</dbReference>
<dbReference type="InterPro" id="IPR036388">
    <property type="entry name" value="WH-like_DNA-bd_sf"/>
</dbReference>
<evidence type="ECO:0000313" key="6">
    <source>
        <dbReference type="EMBL" id="MBB2180100.1"/>
    </source>
</evidence>
<keyword evidence="3" id="KW-0238">DNA-binding</keyword>
<dbReference type="SUPFAM" id="SSF53850">
    <property type="entry name" value="Periplasmic binding protein-like II"/>
    <property type="match status" value="1"/>
</dbReference>
<dbReference type="AlphaFoldDB" id="A0A7W4JF29"/>
<keyword evidence="4" id="KW-0804">Transcription</keyword>
<keyword evidence="2" id="KW-0805">Transcription regulation</keyword>
<dbReference type="RefSeq" id="WP_182967488.1">
    <property type="nucleotide sequence ID" value="NZ_BAABGC010000071.1"/>
</dbReference>
<comment type="similarity">
    <text evidence="1">Belongs to the LysR transcriptional regulatory family.</text>
</comment>
<dbReference type="Gene3D" id="3.40.190.10">
    <property type="entry name" value="Periplasmic binding protein-like II"/>
    <property type="match status" value="2"/>
</dbReference>
<feature type="domain" description="HTH lysR-type" evidence="5">
    <location>
        <begin position="8"/>
        <end position="65"/>
    </location>
</feature>